<proteinExistence type="predicted"/>
<protein>
    <recommendedName>
        <fullName evidence="2">Integrase catalytic domain-containing protein</fullName>
    </recommendedName>
</protein>
<keyword evidence="4" id="KW-1185">Reference proteome</keyword>
<dbReference type="GO" id="GO:0003676">
    <property type="term" value="F:nucleic acid binding"/>
    <property type="evidence" value="ECO:0007669"/>
    <property type="project" value="InterPro"/>
</dbReference>
<name>A0A371E7K6_MUCPR</name>
<dbReference type="GO" id="GO:0015074">
    <property type="term" value="P:DNA integration"/>
    <property type="evidence" value="ECO:0007669"/>
    <property type="project" value="InterPro"/>
</dbReference>
<dbReference type="OrthoDB" id="1935865at2759"/>
<dbReference type="PANTHER" id="PTHR42648:SF20">
    <property type="entry name" value="RNA-DIRECTED DNA POLYMERASE"/>
    <property type="match status" value="1"/>
</dbReference>
<dbReference type="AlphaFoldDB" id="A0A371E7K6"/>
<evidence type="ECO:0000313" key="4">
    <source>
        <dbReference type="Proteomes" id="UP000257109"/>
    </source>
</evidence>
<dbReference type="Proteomes" id="UP000257109">
    <property type="component" value="Unassembled WGS sequence"/>
</dbReference>
<comment type="caution">
    <text evidence="3">The sequence shown here is derived from an EMBL/GenBank/DDBJ whole genome shotgun (WGS) entry which is preliminary data.</text>
</comment>
<dbReference type="PANTHER" id="PTHR42648">
    <property type="entry name" value="TRANSPOSASE, PUTATIVE-RELATED"/>
    <property type="match status" value="1"/>
</dbReference>
<feature type="domain" description="Integrase catalytic" evidence="2">
    <location>
        <begin position="66"/>
        <end position="169"/>
    </location>
</feature>
<feature type="non-terminal residue" evidence="3">
    <location>
        <position position="1"/>
    </location>
</feature>
<dbReference type="STRING" id="157652.A0A371E7K6"/>
<dbReference type="InterPro" id="IPR039537">
    <property type="entry name" value="Retrotran_Ty1/copia-like"/>
</dbReference>
<gene>
    <name evidence="3" type="ORF">CR513_59689</name>
</gene>
<organism evidence="3 4">
    <name type="scientific">Mucuna pruriens</name>
    <name type="common">Velvet bean</name>
    <name type="synonym">Dolichos pruriens</name>
    <dbReference type="NCBI Taxonomy" id="157652"/>
    <lineage>
        <taxon>Eukaryota</taxon>
        <taxon>Viridiplantae</taxon>
        <taxon>Streptophyta</taxon>
        <taxon>Embryophyta</taxon>
        <taxon>Tracheophyta</taxon>
        <taxon>Spermatophyta</taxon>
        <taxon>Magnoliopsida</taxon>
        <taxon>eudicotyledons</taxon>
        <taxon>Gunneridae</taxon>
        <taxon>Pentapetalae</taxon>
        <taxon>rosids</taxon>
        <taxon>fabids</taxon>
        <taxon>Fabales</taxon>
        <taxon>Fabaceae</taxon>
        <taxon>Papilionoideae</taxon>
        <taxon>50 kb inversion clade</taxon>
        <taxon>NPAAA clade</taxon>
        <taxon>indigoferoid/millettioid clade</taxon>
        <taxon>Phaseoleae</taxon>
        <taxon>Mucuna</taxon>
    </lineage>
</organism>
<evidence type="ECO:0000313" key="3">
    <source>
        <dbReference type="EMBL" id="RDX62024.1"/>
    </source>
</evidence>
<sequence>MRLQWPKLKRTYSKTMALSDMLHLPSIRVNLVLVALLGKFGVKDEAFNMFPTYKPEVENQLNKKIKRIGLDKGGGYTLFNEFCEREGIINEVTLPFLLESNGVAERKNRTLKEMINTLLIASFAPNNLWGEALLSIDPKKRKTGPKTSNCMFLGYVVHSTPYKLLVLKSDFIECNTIIETKNARFFDTISSKQSLESSSEPVSEELRRRKRQRKETSFGDDFYII</sequence>
<feature type="region of interest" description="Disordered" evidence="1">
    <location>
        <begin position="197"/>
        <end position="219"/>
    </location>
</feature>
<accession>A0A371E7K6</accession>
<evidence type="ECO:0000256" key="1">
    <source>
        <dbReference type="SAM" id="MobiDB-lite"/>
    </source>
</evidence>
<dbReference type="SUPFAM" id="SSF53098">
    <property type="entry name" value="Ribonuclease H-like"/>
    <property type="match status" value="1"/>
</dbReference>
<reference evidence="3" key="1">
    <citation type="submission" date="2018-05" db="EMBL/GenBank/DDBJ databases">
        <title>Draft genome of Mucuna pruriens seed.</title>
        <authorList>
            <person name="Nnadi N.E."/>
            <person name="Vos R."/>
            <person name="Hasami M.H."/>
            <person name="Devisetty U.K."/>
            <person name="Aguiy J.C."/>
        </authorList>
    </citation>
    <scope>NUCLEOTIDE SEQUENCE [LARGE SCALE GENOMIC DNA]</scope>
    <source>
        <strain evidence="3">JCA_2017</strain>
    </source>
</reference>
<evidence type="ECO:0000259" key="2">
    <source>
        <dbReference type="PROSITE" id="PS50994"/>
    </source>
</evidence>
<dbReference type="EMBL" id="QJKJ01015747">
    <property type="protein sequence ID" value="RDX62024.1"/>
    <property type="molecule type" value="Genomic_DNA"/>
</dbReference>
<dbReference type="Gene3D" id="3.30.420.10">
    <property type="entry name" value="Ribonuclease H-like superfamily/Ribonuclease H"/>
    <property type="match status" value="1"/>
</dbReference>
<dbReference type="InterPro" id="IPR036397">
    <property type="entry name" value="RNaseH_sf"/>
</dbReference>
<dbReference type="PROSITE" id="PS50994">
    <property type="entry name" value="INTEGRASE"/>
    <property type="match status" value="1"/>
</dbReference>
<dbReference type="InterPro" id="IPR001584">
    <property type="entry name" value="Integrase_cat-core"/>
</dbReference>
<dbReference type="InterPro" id="IPR012337">
    <property type="entry name" value="RNaseH-like_sf"/>
</dbReference>